<organism evidence="1 2">
    <name type="scientific">Salibacterium lacus</name>
    <dbReference type="NCBI Taxonomy" id="1898109"/>
    <lineage>
        <taxon>Bacteria</taxon>
        <taxon>Bacillati</taxon>
        <taxon>Bacillota</taxon>
        <taxon>Bacilli</taxon>
        <taxon>Bacillales</taxon>
        <taxon>Bacillaceae</taxon>
    </lineage>
</organism>
<evidence type="ECO:0008006" key="3">
    <source>
        <dbReference type="Google" id="ProtNLM"/>
    </source>
</evidence>
<name>A0ABW5T6Y5_9BACI</name>
<sequence>MSCRRWEHSSLSKKAGDVPYTIFKKLIHTLVSMCNRPTRRALNLDKNLLVINATMITAGENRLPLALYHSRRSGVKLHIAYTPSTGRGDRGAKTYRPIGPSLNHRGSILVEDRAYFKIQRIDSFLGEKQSFVIRMKENVEIVRPKYLKALKTKYSRVTRDITCQLGSA</sequence>
<dbReference type="SUPFAM" id="SSF53098">
    <property type="entry name" value="Ribonuclease H-like"/>
    <property type="match status" value="1"/>
</dbReference>
<evidence type="ECO:0000313" key="2">
    <source>
        <dbReference type="Proteomes" id="UP001597520"/>
    </source>
</evidence>
<dbReference type="Proteomes" id="UP001597520">
    <property type="component" value="Unassembled WGS sequence"/>
</dbReference>
<proteinExistence type="predicted"/>
<reference evidence="2" key="1">
    <citation type="journal article" date="2019" name="Int. J. Syst. Evol. Microbiol.">
        <title>The Global Catalogue of Microorganisms (GCM) 10K type strain sequencing project: providing services to taxonomists for standard genome sequencing and annotation.</title>
        <authorList>
            <consortium name="The Broad Institute Genomics Platform"/>
            <consortium name="The Broad Institute Genome Sequencing Center for Infectious Disease"/>
            <person name="Wu L."/>
            <person name="Ma J."/>
        </authorList>
    </citation>
    <scope>NUCLEOTIDE SEQUENCE [LARGE SCALE GENOMIC DNA]</scope>
    <source>
        <strain evidence="2">KCTC 33792</strain>
    </source>
</reference>
<dbReference type="EMBL" id="JBHUML010000005">
    <property type="protein sequence ID" value="MFD2706610.1"/>
    <property type="molecule type" value="Genomic_DNA"/>
</dbReference>
<accession>A0ABW5T6Y5</accession>
<dbReference type="RefSeq" id="WP_380713916.1">
    <property type="nucleotide sequence ID" value="NZ_JBHUML010000005.1"/>
</dbReference>
<keyword evidence="2" id="KW-1185">Reference proteome</keyword>
<gene>
    <name evidence="1" type="ORF">ACFSUB_14175</name>
</gene>
<dbReference type="InterPro" id="IPR012337">
    <property type="entry name" value="RNaseH-like_sf"/>
</dbReference>
<evidence type="ECO:0000313" key="1">
    <source>
        <dbReference type="EMBL" id="MFD2706610.1"/>
    </source>
</evidence>
<comment type="caution">
    <text evidence="1">The sequence shown here is derived from an EMBL/GenBank/DDBJ whole genome shotgun (WGS) entry which is preliminary data.</text>
</comment>
<protein>
    <recommendedName>
        <fullName evidence="3">Transposase IS4-like domain-containing protein</fullName>
    </recommendedName>
</protein>